<proteinExistence type="predicted"/>
<dbReference type="EC" id="2.4.-.-" evidence="5"/>
<protein>
    <submittedName>
        <fullName evidence="5">Glycosyltransferase</fullName>
        <ecNumber evidence="5">2.4.-.-</ecNumber>
    </submittedName>
</protein>
<keyword evidence="2 5" id="KW-0808">Transferase</keyword>
<keyword evidence="6" id="KW-1185">Reference proteome</keyword>
<feature type="domain" description="Glycosyl transferase family 1" evidence="3">
    <location>
        <begin position="219"/>
        <end position="392"/>
    </location>
</feature>
<dbReference type="PANTHER" id="PTHR12526">
    <property type="entry name" value="GLYCOSYLTRANSFERASE"/>
    <property type="match status" value="1"/>
</dbReference>
<evidence type="ECO:0000256" key="1">
    <source>
        <dbReference type="ARBA" id="ARBA00022676"/>
    </source>
</evidence>
<keyword evidence="1 5" id="KW-0328">Glycosyltransferase</keyword>
<dbReference type="PANTHER" id="PTHR12526:SF510">
    <property type="entry name" value="D-INOSITOL 3-PHOSPHATE GLYCOSYLTRANSFERASE"/>
    <property type="match status" value="1"/>
</dbReference>
<dbReference type="InterPro" id="IPR001296">
    <property type="entry name" value="Glyco_trans_1"/>
</dbReference>
<sequence length="431" mass="47731">MAVRAPRGGVRRIAIISEHASPLAAPGSIDCGGQNVYVASLARELALAGYLVDVFTRRDAFGQRQVVQWIDNIRVIHVPAGPAHYVPKEQMLPYMEAFARFVTRFARRQAQLYDIVHANFFMSGMVAQRLKETLGIPFVITFHALGHVRRIAQGAADTFPSLRLHIEVELMRSADRIIAECPQDKLDMERLYGAPSDRIEIAPCGFDPQELWPVPEKIARARLGLALEKFIVLQLGRMVPRKGVDTVIQGVALLRRRHGVDAELLVVGGEDQRRNGHDSPELVRLRSIATELGVGAHVRFTGRKDRSELRYYYSAANVFVTTPWYEPFGITPVEAMACARPVIGAEVGGIKSTVVDGESGFLVPSRDPQALAERLAVLHNNPDLAHGMGDEGLRRAYQHYTWRTVARKAASIYATVVDGVAIHPAPSYSEH</sequence>
<dbReference type="Pfam" id="PF00534">
    <property type="entry name" value="Glycos_transf_1"/>
    <property type="match status" value="1"/>
</dbReference>
<accession>A0ABS7SR63</accession>
<organism evidence="5 6">
    <name type="scientific">Massilia soli</name>
    <dbReference type="NCBI Taxonomy" id="2792854"/>
    <lineage>
        <taxon>Bacteria</taxon>
        <taxon>Pseudomonadati</taxon>
        <taxon>Pseudomonadota</taxon>
        <taxon>Betaproteobacteria</taxon>
        <taxon>Burkholderiales</taxon>
        <taxon>Oxalobacteraceae</taxon>
        <taxon>Telluria group</taxon>
        <taxon>Massilia</taxon>
    </lineage>
</organism>
<dbReference type="SUPFAM" id="SSF53756">
    <property type="entry name" value="UDP-Glycosyltransferase/glycogen phosphorylase"/>
    <property type="match status" value="1"/>
</dbReference>
<reference evidence="5 6" key="2">
    <citation type="submission" date="2021-08" db="EMBL/GenBank/DDBJ databases">
        <title>Massilia sp. R798.</title>
        <authorList>
            <person name="Baek J.H."/>
            <person name="Jung H.S."/>
            <person name="Kim K.R."/>
            <person name="Jeon C.O."/>
        </authorList>
    </citation>
    <scope>NUCLEOTIDE SEQUENCE [LARGE SCALE GENOMIC DNA]</scope>
    <source>
        <strain evidence="5 6">R798</strain>
    </source>
</reference>
<name>A0ABS7SR63_9BURK</name>
<dbReference type="InterPro" id="IPR028098">
    <property type="entry name" value="Glyco_trans_4-like_N"/>
</dbReference>
<feature type="domain" description="Glycosyltransferase subfamily 4-like N-terminal" evidence="4">
    <location>
        <begin position="32"/>
        <end position="209"/>
    </location>
</feature>
<dbReference type="Pfam" id="PF13439">
    <property type="entry name" value="Glyco_transf_4"/>
    <property type="match status" value="1"/>
</dbReference>
<evidence type="ECO:0000259" key="3">
    <source>
        <dbReference type="Pfam" id="PF00534"/>
    </source>
</evidence>
<evidence type="ECO:0000259" key="4">
    <source>
        <dbReference type="Pfam" id="PF13439"/>
    </source>
</evidence>
<evidence type="ECO:0000256" key="2">
    <source>
        <dbReference type="ARBA" id="ARBA00022679"/>
    </source>
</evidence>
<dbReference type="GO" id="GO:0016757">
    <property type="term" value="F:glycosyltransferase activity"/>
    <property type="evidence" value="ECO:0007669"/>
    <property type="project" value="UniProtKB-KW"/>
</dbReference>
<reference evidence="5 6" key="1">
    <citation type="submission" date="2021-01" db="EMBL/GenBank/DDBJ databases">
        <authorList>
            <person name="Ruan W."/>
            <person name="Khan S.A."/>
            <person name="Jeon C.O."/>
        </authorList>
    </citation>
    <scope>NUCLEOTIDE SEQUENCE [LARGE SCALE GENOMIC DNA]</scope>
    <source>
        <strain evidence="5 6">R798</strain>
    </source>
</reference>
<dbReference type="Gene3D" id="3.40.50.2000">
    <property type="entry name" value="Glycogen Phosphorylase B"/>
    <property type="match status" value="2"/>
</dbReference>
<evidence type="ECO:0000313" key="5">
    <source>
        <dbReference type="EMBL" id="MBZ2208444.1"/>
    </source>
</evidence>
<evidence type="ECO:0000313" key="6">
    <source>
        <dbReference type="Proteomes" id="UP000809349"/>
    </source>
</evidence>
<dbReference type="Proteomes" id="UP000809349">
    <property type="component" value="Unassembled WGS sequence"/>
</dbReference>
<dbReference type="EMBL" id="JAFBIL020000005">
    <property type="protein sequence ID" value="MBZ2208444.1"/>
    <property type="molecule type" value="Genomic_DNA"/>
</dbReference>
<comment type="caution">
    <text evidence="5">The sequence shown here is derived from an EMBL/GenBank/DDBJ whole genome shotgun (WGS) entry which is preliminary data.</text>
</comment>
<gene>
    <name evidence="5" type="ORF">I4X03_014355</name>
</gene>